<keyword evidence="4" id="KW-1185">Reference proteome</keyword>
<dbReference type="Pfam" id="PF18962">
    <property type="entry name" value="Por_Secre_tail"/>
    <property type="match status" value="1"/>
</dbReference>
<protein>
    <submittedName>
        <fullName evidence="3">T9SS type A sorting domain-containing protein</fullName>
    </submittedName>
</protein>
<name>A0A5C6RJH4_9BACT</name>
<proteinExistence type="predicted"/>
<feature type="domain" description="Secretion system C-terminal sorting" evidence="2">
    <location>
        <begin position="539"/>
        <end position="614"/>
    </location>
</feature>
<evidence type="ECO:0000259" key="2">
    <source>
        <dbReference type="Pfam" id="PF18962"/>
    </source>
</evidence>
<evidence type="ECO:0000256" key="1">
    <source>
        <dbReference type="SAM" id="SignalP"/>
    </source>
</evidence>
<dbReference type="OrthoDB" id="9813840at2"/>
<dbReference type="NCBIfam" id="TIGR04183">
    <property type="entry name" value="Por_Secre_tail"/>
    <property type="match status" value="1"/>
</dbReference>
<comment type="caution">
    <text evidence="3">The sequence shown here is derived from an EMBL/GenBank/DDBJ whole genome shotgun (WGS) entry which is preliminary data.</text>
</comment>
<sequence>MYMKLSTKLFGALLAAGLTAGAAQAQNVILSEDFANGIPADWGNEDTSNNGAIWTWCNDPATGQGDGCPAVWGDAINQQMPFASATATNGFVTVDSDAAGNITHTSELTIASQDFSAAAAVWIEFQTHIGVFTFGADDNAILRVSADGGTNWTNYTIFPGLTTSERWSENPEEVVINISDAAAGQSDVLIQWQWTGSFEYNWNLDDIVVYDGDPRPANDMRVNSFFAVAPNAVTPASQVTPFGFIADIQNRGAMTQQNVTLDVSISDANGEVFSDQVTYASVAPDSVAENVFFATEFSPAMEPNAYIGNYTLTLSEDDAVPADNVQEFQFVVSDTLFSRDNGESLGGTRPADDNDFTYGNIYYVPNGDGLFARYVTFGISNPEDLPGQNVSVLLYEWGGDADLDGQANAGEYEGPIAFNFYTITGEEEGLVTVPIDIDNNFPELKDDTYYIVAVQFAPEDDDTELFLNTTTSIDYNATQFYQDSVENKAVPYVALDVSNVGDFSLNGFGFDNVPVVRLSIGDSEVSTRENLLPEGAVKVHPTPANEQFWATFDLEAPASQAVVSLMNVKGQIVETRDLGTLQQETVRFDVSALPAGQYFLRLQTSEGVSTKPVVVQH</sequence>
<feature type="signal peptide" evidence="1">
    <location>
        <begin position="1"/>
        <end position="25"/>
    </location>
</feature>
<reference evidence="3 4" key="1">
    <citation type="submission" date="2019-08" db="EMBL/GenBank/DDBJ databases">
        <title>Genome of Phaeodactylibacter luteus.</title>
        <authorList>
            <person name="Bowman J.P."/>
        </authorList>
    </citation>
    <scope>NUCLEOTIDE SEQUENCE [LARGE SCALE GENOMIC DNA]</scope>
    <source>
        <strain evidence="3 4">KCTC 42180</strain>
    </source>
</reference>
<gene>
    <name evidence="3" type="ORF">FRY97_14450</name>
</gene>
<dbReference type="Proteomes" id="UP000321580">
    <property type="component" value="Unassembled WGS sequence"/>
</dbReference>
<accession>A0A5C6RJH4</accession>
<dbReference type="Gene3D" id="2.60.120.260">
    <property type="entry name" value="Galactose-binding domain-like"/>
    <property type="match status" value="1"/>
</dbReference>
<dbReference type="EMBL" id="VOOR01000031">
    <property type="protein sequence ID" value="TXB62357.1"/>
    <property type="molecule type" value="Genomic_DNA"/>
</dbReference>
<evidence type="ECO:0000313" key="4">
    <source>
        <dbReference type="Proteomes" id="UP000321580"/>
    </source>
</evidence>
<dbReference type="AlphaFoldDB" id="A0A5C6RJH4"/>
<evidence type="ECO:0000313" key="3">
    <source>
        <dbReference type="EMBL" id="TXB62357.1"/>
    </source>
</evidence>
<feature type="chain" id="PRO_5022960596" evidence="1">
    <location>
        <begin position="26"/>
        <end position="617"/>
    </location>
</feature>
<dbReference type="InterPro" id="IPR026444">
    <property type="entry name" value="Secre_tail"/>
</dbReference>
<organism evidence="3 4">
    <name type="scientific">Phaeodactylibacter luteus</name>
    <dbReference type="NCBI Taxonomy" id="1564516"/>
    <lineage>
        <taxon>Bacteria</taxon>
        <taxon>Pseudomonadati</taxon>
        <taxon>Bacteroidota</taxon>
        <taxon>Saprospiria</taxon>
        <taxon>Saprospirales</taxon>
        <taxon>Haliscomenobacteraceae</taxon>
        <taxon>Phaeodactylibacter</taxon>
    </lineage>
</organism>
<keyword evidence="1" id="KW-0732">Signal</keyword>